<dbReference type="EMBL" id="CM001224">
    <property type="protein sequence ID" value="KEH18063.1"/>
    <property type="molecule type" value="Genomic_DNA"/>
</dbReference>
<dbReference type="Gene3D" id="3.10.20.90">
    <property type="entry name" value="Phosphatidylinositol 3-kinase Catalytic Subunit, Chain A, domain 1"/>
    <property type="match status" value="1"/>
</dbReference>
<feature type="domain" description="Rad60/SUMO-like" evidence="1">
    <location>
        <begin position="67"/>
        <end position="110"/>
    </location>
</feature>
<gene>
    <name evidence="2" type="ordered locus">MTR_8g010470</name>
</gene>
<organism evidence="2 4">
    <name type="scientific">Medicago truncatula</name>
    <name type="common">Barrel medic</name>
    <name type="synonym">Medicago tribuloides</name>
    <dbReference type="NCBI Taxonomy" id="3880"/>
    <lineage>
        <taxon>Eukaryota</taxon>
        <taxon>Viridiplantae</taxon>
        <taxon>Streptophyta</taxon>
        <taxon>Embryophyta</taxon>
        <taxon>Tracheophyta</taxon>
        <taxon>Spermatophyta</taxon>
        <taxon>Magnoliopsida</taxon>
        <taxon>eudicotyledons</taxon>
        <taxon>Gunneridae</taxon>
        <taxon>Pentapetalae</taxon>
        <taxon>rosids</taxon>
        <taxon>fabids</taxon>
        <taxon>Fabales</taxon>
        <taxon>Fabaceae</taxon>
        <taxon>Papilionoideae</taxon>
        <taxon>50 kb inversion clade</taxon>
        <taxon>NPAAA clade</taxon>
        <taxon>Hologalegina</taxon>
        <taxon>IRL clade</taxon>
        <taxon>Trifolieae</taxon>
        <taxon>Medicago</taxon>
    </lineage>
</organism>
<protein>
    <recommendedName>
        <fullName evidence="1">Rad60/SUMO-like domain-containing protein</fullName>
    </recommendedName>
</protein>
<reference evidence="3" key="3">
    <citation type="submission" date="2015-04" db="UniProtKB">
        <authorList>
            <consortium name="EnsemblPlants"/>
        </authorList>
    </citation>
    <scope>IDENTIFICATION</scope>
    <source>
        <strain evidence="3">cv. Jemalong A17</strain>
    </source>
</reference>
<dbReference type="HOGENOM" id="CLU_1698159_0_0_1"/>
<evidence type="ECO:0000259" key="1">
    <source>
        <dbReference type="Pfam" id="PF11976"/>
    </source>
</evidence>
<evidence type="ECO:0000313" key="3">
    <source>
        <dbReference type="EnsemblPlants" id="KEH18063"/>
    </source>
</evidence>
<evidence type="ECO:0000313" key="2">
    <source>
        <dbReference type="EMBL" id="KEH18063.1"/>
    </source>
</evidence>
<dbReference type="PaxDb" id="3880-AES83655"/>
<dbReference type="GO" id="GO:0016925">
    <property type="term" value="P:protein sumoylation"/>
    <property type="evidence" value="ECO:0000318"/>
    <property type="project" value="GO_Central"/>
</dbReference>
<dbReference type="InterPro" id="IPR022617">
    <property type="entry name" value="Rad60/SUMO-like_dom"/>
</dbReference>
<dbReference type="Proteomes" id="UP000002051">
    <property type="component" value="Chromosome 8"/>
</dbReference>
<dbReference type="GO" id="GO:0031386">
    <property type="term" value="F:protein tag activity"/>
    <property type="evidence" value="ECO:0000318"/>
    <property type="project" value="GO_Central"/>
</dbReference>
<dbReference type="GO" id="GO:0044389">
    <property type="term" value="F:ubiquitin-like protein ligase binding"/>
    <property type="evidence" value="ECO:0000318"/>
    <property type="project" value="GO_Central"/>
</dbReference>
<proteinExistence type="predicted"/>
<accession>G7ZWR7</accession>
<keyword evidence="4" id="KW-1185">Reference proteome</keyword>
<dbReference type="InterPro" id="IPR029071">
    <property type="entry name" value="Ubiquitin-like_domsf"/>
</dbReference>
<dbReference type="GO" id="GO:0005634">
    <property type="term" value="C:nucleus"/>
    <property type="evidence" value="ECO:0000318"/>
    <property type="project" value="GO_Central"/>
</dbReference>
<sequence>MITTYFIKCAYHLLIEDWFEEPLHLQESWFDLEQSCSFKGICRTRPRFMGLIQNKLPTKSNLICRGTINSDTRLKKFMDVYCCRYGFDFDSVTFLFNGRLVKLEKTPNDMSENGKSPSYDNFYRQFGCNRKLVGPNSSRSRREDHRVHNLKIAIS</sequence>
<name>G7ZWR7_MEDTR</name>
<reference evidence="2 4" key="1">
    <citation type="journal article" date="2011" name="Nature">
        <title>The Medicago genome provides insight into the evolution of rhizobial symbioses.</title>
        <authorList>
            <person name="Young N.D."/>
            <person name="Debelle F."/>
            <person name="Oldroyd G.E."/>
            <person name="Geurts R."/>
            <person name="Cannon S.B."/>
            <person name="Udvardi M.K."/>
            <person name="Benedito V.A."/>
            <person name="Mayer K.F."/>
            <person name="Gouzy J."/>
            <person name="Schoof H."/>
            <person name="Van de Peer Y."/>
            <person name="Proost S."/>
            <person name="Cook D.R."/>
            <person name="Meyers B.C."/>
            <person name="Spannagl M."/>
            <person name="Cheung F."/>
            <person name="De Mita S."/>
            <person name="Krishnakumar V."/>
            <person name="Gundlach H."/>
            <person name="Zhou S."/>
            <person name="Mudge J."/>
            <person name="Bharti A.K."/>
            <person name="Murray J.D."/>
            <person name="Naoumkina M.A."/>
            <person name="Rosen B."/>
            <person name="Silverstein K.A."/>
            <person name="Tang H."/>
            <person name="Rombauts S."/>
            <person name="Zhao P.X."/>
            <person name="Zhou P."/>
            <person name="Barbe V."/>
            <person name="Bardou P."/>
            <person name="Bechner M."/>
            <person name="Bellec A."/>
            <person name="Berger A."/>
            <person name="Berges H."/>
            <person name="Bidwell S."/>
            <person name="Bisseling T."/>
            <person name="Choisne N."/>
            <person name="Couloux A."/>
            <person name="Denny R."/>
            <person name="Deshpande S."/>
            <person name="Dai X."/>
            <person name="Doyle J.J."/>
            <person name="Dudez A.M."/>
            <person name="Farmer A.D."/>
            <person name="Fouteau S."/>
            <person name="Franken C."/>
            <person name="Gibelin C."/>
            <person name="Gish J."/>
            <person name="Goldstein S."/>
            <person name="Gonzalez A.J."/>
            <person name="Green P.J."/>
            <person name="Hallab A."/>
            <person name="Hartog M."/>
            <person name="Hua A."/>
            <person name="Humphray S.J."/>
            <person name="Jeong D.H."/>
            <person name="Jing Y."/>
            <person name="Jocker A."/>
            <person name="Kenton S.M."/>
            <person name="Kim D.J."/>
            <person name="Klee K."/>
            <person name="Lai H."/>
            <person name="Lang C."/>
            <person name="Lin S."/>
            <person name="Macmil S.L."/>
            <person name="Magdelenat G."/>
            <person name="Matthews L."/>
            <person name="McCorrison J."/>
            <person name="Monaghan E.L."/>
            <person name="Mun J.H."/>
            <person name="Najar F.Z."/>
            <person name="Nicholson C."/>
            <person name="Noirot C."/>
            <person name="O'Bleness M."/>
            <person name="Paule C.R."/>
            <person name="Poulain J."/>
            <person name="Prion F."/>
            <person name="Qin B."/>
            <person name="Qu C."/>
            <person name="Retzel E.F."/>
            <person name="Riddle C."/>
            <person name="Sallet E."/>
            <person name="Samain S."/>
            <person name="Samson N."/>
            <person name="Sanders I."/>
            <person name="Saurat O."/>
            <person name="Scarpelli C."/>
            <person name="Schiex T."/>
            <person name="Segurens B."/>
            <person name="Severin A.J."/>
            <person name="Sherrier D.J."/>
            <person name="Shi R."/>
            <person name="Sims S."/>
            <person name="Singer S.R."/>
            <person name="Sinharoy S."/>
            <person name="Sterck L."/>
            <person name="Viollet A."/>
            <person name="Wang B.B."/>
            <person name="Wang K."/>
            <person name="Wang M."/>
            <person name="Wang X."/>
            <person name="Warfsmann J."/>
            <person name="Weissenbach J."/>
            <person name="White D.D."/>
            <person name="White J.D."/>
            <person name="Wiley G.B."/>
            <person name="Wincker P."/>
            <person name="Xing Y."/>
            <person name="Yang L."/>
            <person name="Yao Z."/>
            <person name="Ying F."/>
            <person name="Zhai J."/>
            <person name="Zhou L."/>
            <person name="Zuber A."/>
            <person name="Denarie J."/>
            <person name="Dixon R.A."/>
            <person name="May G.D."/>
            <person name="Schwartz D.C."/>
            <person name="Rogers J."/>
            <person name="Quetier F."/>
            <person name="Town C.D."/>
            <person name="Roe B.A."/>
        </authorList>
    </citation>
    <scope>NUCLEOTIDE SEQUENCE [LARGE SCALE GENOMIC DNA]</scope>
    <source>
        <strain evidence="2">A17</strain>
        <strain evidence="3 4">cv. Jemalong A17</strain>
    </source>
</reference>
<dbReference type="AlphaFoldDB" id="G7ZWR7"/>
<reference evidence="2 4" key="2">
    <citation type="journal article" date="2014" name="BMC Genomics">
        <title>An improved genome release (version Mt4.0) for the model legume Medicago truncatula.</title>
        <authorList>
            <person name="Tang H."/>
            <person name="Krishnakumar V."/>
            <person name="Bidwell S."/>
            <person name="Rosen B."/>
            <person name="Chan A."/>
            <person name="Zhou S."/>
            <person name="Gentzbittel L."/>
            <person name="Childs K.L."/>
            <person name="Yandell M."/>
            <person name="Gundlach H."/>
            <person name="Mayer K.F."/>
            <person name="Schwartz D.C."/>
            <person name="Town C.D."/>
        </authorList>
    </citation>
    <scope>GENOME REANNOTATION</scope>
    <source>
        <strain evidence="2">A17</strain>
        <strain evidence="3 4">cv. Jemalong A17</strain>
    </source>
</reference>
<dbReference type="STRING" id="3880.G7ZWR7"/>
<dbReference type="SUPFAM" id="SSF54236">
    <property type="entry name" value="Ubiquitin-like"/>
    <property type="match status" value="1"/>
</dbReference>
<dbReference type="EnsemblPlants" id="KEH18063">
    <property type="protein sequence ID" value="KEH18063"/>
    <property type="gene ID" value="MTR_8g010470"/>
</dbReference>
<evidence type="ECO:0000313" key="4">
    <source>
        <dbReference type="Proteomes" id="UP000002051"/>
    </source>
</evidence>
<dbReference type="Pfam" id="PF11976">
    <property type="entry name" value="Rad60-SLD"/>
    <property type="match status" value="1"/>
</dbReference>